<dbReference type="GO" id="GO:0008270">
    <property type="term" value="F:zinc ion binding"/>
    <property type="evidence" value="ECO:0007669"/>
    <property type="project" value="UniProtKB-KW"/>
</dbReference>
<dbReference type="Proteomes" id="UP000649617">
    <property type="component" value="Unassembled WGS sequence"/>
</dbReference>
<evidence type="ECO:0000256" key="5">
    <source>
        <dbReference type="PROSITE-ProRule" id="PRU00024"/>
    </source>
</evidence>
<keyword evidence="5" id="KW-0479">Metal-binding</keyword>
<evidence type="ECO:0000256" key="2">
    <source>
        <dbReference type="ARBA" id="ARBA00022553"/>
    </source>
</evidence>
<feature type="compositionally biased region" description="Polar residues" evidence="6">
    <location>
        <begin position="1315"/>
        <end position="1325"/>
    </location>
</feature>
<dbReference type="Gene3D" id="3.40.50.12780">
    <property type="entry name" value="N-terminal domain of ligase-like"/>
    <property type="match status" value="1"/>
</dbReference>
<keyword evidence="7" id="KW-1133">Transmembrane helix</keyword>
<dbReference type="InterPro" id="IPR013766">
    <property type="entry name" value="Thioredoxin_domain"/>
</dbReference>
<organism evidence="10 11">
    <name type="scientific">Symbiodinium pilosum</name>
    <name type="common">Dinoflagellate</name>
    <dbReference type="NCBI Taxonomy" id="2952"/>
    <lineage>
        <taxon>Eukaryota</taxon>
        <taxon>Sar</taxon>
        <taxon>Alveolata</taxon>
        <taxon>Dinophyceae</taxon>
        <taxon>Suessiales</taxon>
        <taxon>Symbiodiniaceae</taxon>
        <taxon>Symbiodinium</taxon>
    </lineage>
</organism>
<dbReference type="Pfam" id="PF07993">
    <property type="entry name" value="NAD_binding_4"/>
    <property type="match status" value="1"/>
</dbReference>
<evidence type="ECO:0000256" key="6">
    <source>
        <dbReference type="SAM" id="MobiDB-lite"/>
    </source>
</evidence>
<dbReference type="Gene3D" id="3.40.30.10">
    <property type="entry name" value="Glutaredoxin"/>
    <property type="match status" value="1"/>
</dbReference>
<evidence type="ECO:0000259" key="9">
    <source>
        <dbReference type="PROSITE" id="PS51352"/>
    </source>
</evidence>
<evidence type="ECO:0000256" key="7">
    <source>
        <dbReference type="SAM" id="Phobius"/>
    </source>
</evidence>
<dbReference type="EMBL" id="CAJNIZ010042225">
    <property type="protein sequence ID" value="CAE7622189.1"/>
    <property type="molecule type" value="Genomic_DNA"/>
</dbReference>
<dbReference type="PANTHER" id="PTHR43272">
    <property type="entry name" value="LONG-CHAIN-FATTY-ACID--COA LIGASE"/>
    <property type="match status" value="1"/>
</dbReference>
<dbReference type="Pfam" id="PF13905">
    <property type="entry name" value="Thioredoxin_8"/>
    <property type="match status" value="1"/>
</dbReference>
<dbReference type="SUPFAM" id="SSF52833">
    <property type="entry name" value="Thioredoxin-like"/>
    <property type="match status" value="1"/>
</dbReference>
<keyword evidence="7" id="KW-0472">Membrane</keyword>
<reference evidence="10" key="1">
    <citation type="submission" date="2021-02" db="EMBL/GenBank/DDBJ databases">
        <authorList>
            <person name="Dougan E. K."/>
            <person name="Rhodes N."/>
            <person name="Thang M."/>
            <person name="Chan C."/>
        </authorList>
    </citation>
    <scope>NUCLEOTIDE SEQUENCE</scope>
</reference>
<dbReference type="InterPro" id="IPR012336">
    <property type="entry name" value="Thioredoxin-like_fold"/>
</dbReference>
<dbReference type="GO" id="GO:0004467">
    <property type="term" value="F:long-chain fatty acid-CoA ligase activity"/>
    <property type="evidence" value="ECO:0007669"/>
    <property type="project" value="TreeGrafter"/>
</dbReference>
<keyword evidence="11" id="KW-1185">Reference proteome</keyword>
<accession>A0A812VCC1</accession>
<dbReference type="Pfam" id="PF00501">
    <property type="entry name" value="AMP-binding"/>
    <property type="match status" value="1"/>
</dbReference>
<dbReference type="SUPFAM" id="SSF56801">
    <property type="entry name" value="Acetyl-CoA synthetase-like"/>
    <property type="match status" value="1"/>
</dbReference>
<dbReference type="SUPFAM" id="SSF51735">
    <property type="entry name" value="NAD(P)-binding Rossmann-fold domains"/>
    <property type="match status" value="1"/>
</dbReference>
<name>A0A812VCC1_SYMPI</name>
<dbReference type="InterPro" id="IPR036291">
    <property type="entry name" value="NAD(P)-bd_dom_sf"/>
</dbReference>
<keyword evidence="3" id="KW-0547">Nucleotide-binding</keyword>
<keyword evidence="7" id="KW-0812">Transmembrane</keyword>
<evidence type="ECO:0000256" key="1">
    <source>
        <dbReference type="ARBA" id="ARBA00022450"/>
    </source>
</evidence>
<feature type="compositionally biased region" description="Low complexity" evidence="6">
    <location>
        <begin position="1291"/>
        <end position="1307"/>
    </location>
</feature>
<dbReference type="PROSITE" id="PS51352">
    <property type="entry name" value="THIOREDOXIN_2"/>
    <property type="match status" value="1"/>
</dbReference>
<keyword evidence="1" id="KW-0596">Phosphopantetheine</keyword>
<dbReference type="Gene3D" id="3.40.50.720">
    <property type="entry name" value="NAD(P)-binding Rossmann-like Domain"/>
    <property type="match status" value="1"/>
</dbReference>
<evidence type="ECO:0000259" key="8">
    <source>
        <dbReference type="PROSITE" id="PS50119"/>
    </source>
</evidence>
<feature type="domain" description="Thioredoxin" evidence="9">
    <location>
        <begin position="1094"/>
        <end position="1252"/>
    </location>
</feature>
<keyword evidence="5" id="KW-0862">Zinc</keyword>
<feature type="region of interest" description="Disordered" evidence="6">
    <location>
        <begin position="1287"/>
        <end position="1325"/>
    </location>
</feature>
<evidence type="ECO:0000256" key="3">
    <source>
        <dbReference type="ARBA" id="ARBA00022741"/>
    </source>
</evidence>
<keyword evidence="2" id="KW-0597">Phosphoprotein</keyword>
<evidence type="ECO:0000313" key="10">
    <source>
        <dbReference type="EMBL" id="CAE7622189.1"/>
    </source>
</evidence>
<sequence>MAQGLVTHSHSYKAAAGCFVVVSGVLGLLLLPSFPACWQLAKAIHRTGLRRLIYHFRKVKKLKSCRFCARVILPQEAYKLCGCCELLCCVKCSQGEEAFRHKHVLHHEVQPLVVDTEPLAAAKSVGQALTISFGLYSSRPCLGWRADNATYAWHSYGEVGHMAGCFATGLQGLLQGLRSQGKPIVGILSAVSIPWFTVDFACSLAAIPLVTMHRATGEVSLAHILDKTGLCVLVASKHLLPVIYRACSAASALRLRAVIWINDASESYCLQHSARPLSDWQSTTNTSALQQKCFEEILRDGSDSPLTQAAFREPNCVAKLLPSSGSTGVPKLAVVTEEALLKNTGQRSIDIVAYAFEAMRQSHDVLMQGGRIGVFSGSLDRMLEDARALRPTVFAAAPTFWNGLCADFENDVAREQEGEKVSEAERCILGNRIDALISTGAPLQHRVQRFMIRLFGKLVVDGYGCTETGRLASNGSIAQNVEMRLQDLPEMGYLTSDCPPRGEILARSPYMAGYFSLQRFSEQGTIGQVEADSEDWISLNGIMYFRTGDVGELVAPGNIRIIDRCKHHFKLAQGIHVAPEPIERALLESQLISQIFVWGCSFMQATGAVVVPSQKLLQKLGLGDMQISFALESAQQDASRLVLASLADVGLPRLFGSCSLRLETLADLERLVLAGPQTARAIVCKSSQVMDFEKEAQSRWEDLARSAAGLCQTGHQPGRAVLLTGSTGFLGAFVAYTLAHAGFKVLCLVRATCAEQATERLRACLAFYQLAEELPNALIAIPTEGVESPHLGISRGLEAVAGKVGTIVHCAAQVSGVLPYSALCEVNVGGTQQAILTALQTGAKLVHVSTLGFVEDGHPEVSKVPTTHLHCHTGYAQSKWVAERLVWKAIESLALPAIVLRPGTVCAARSGACNIKDAVSMLLLGLVHLSCASLDARSPLPAGFNLVPVDYVAEALEPRPEESEDPKRNAVHCIDLRSQLYSELALVDETHPLFALRSSLGQTRDACSAALPVIKAQNERALKLRTPRTITKGIVHKSIDFLQRERFALSVPKWPMASGQDGIHGHGQIEWAKILGEELMVGSRAQAAQVEKASATGEASVQPTAHKSDGDHPGPKEEKLSSVRTSHAITSALKLLVLYFSARWCPICAEFDMIIRDVYAGLKSLEEASDIEIVFISCDLSEDAYRIHLRRMGSLLGATWSPKRLQEVSDRWEVKAIPTALLLDARDGRIVTATARKDMEQAYESVMLSGSKDTKDTESYSILMFRWLELLDMQRAALDDGVAVKIDESSDSGASGRSSRNSRGSKASSRRFSKGSAQQVPAESS</sequence>
<dbReference type="GO" id="GO:0005783">
    <property type="term" value="C:endoplasmic reticulum"/>
    <property type="evidence" value="ECO:0007669"/>
    <property type="project" value="TreeGrafter"/>
</dbReference>
<evidence type="ECO:0000256" key="4">
    <source>
        <dbReference type="ARBA" id="ARBA00022840"/>
    </source>
</evidence>
<dbReference type="InterPro" id="IPR000315">
    <property type="entry name" value="Znf_B-box"/>
</dbReference>
<gene>
    <name evidence="10" type="primary">LACS6</name>
    <name evidence="10" type="ORF">SPIL2461_LOCUS16296</name>
</gene>
<feature type="domain" description="B box-type" evidence="8">
    <location>
        <begin position="60"/>
        <end position="112"/>
    </location>
</feature>
<dbReference type="OrthoDB" id="429813at2759"/>
<dbReference type="InterPro" id="IPR013120">
    <property type="entry name" value="FAR_NAD-bd"/>
</dbReference>
<evidence type="ECO:0000313" key="11">
    <source>
        <dbReference type="Proteomes" id="UP000649617"/>
    </source>
</evidence>
<feature type="compositionally biased region" description="Basic and acidic residues" evidence="6">
    <location>
        <begin position="1106"/>
        <end position="1121"/>
    </location>
</feature>
<keyword evidence="4" id="KW-0067">ATP-binding</keyword>
<dbReference type="GO" id="GO:0005524">
    <property type="term" value="F:ATP binding"/>
    <property type="evidence" value="ECO:0007669"/>
    <property type="project" value="UniProtKB-KW"/>
</dbReference>
<protein>
    <submittedName>
        <fullName evidence="10">LACS6 protein</fullName>
    </submittedName>
</protein>
<dbReference type="GO" id="GO:0016020">
    <property type="term" value="C:membrane"/>
    <property type="evidence" value="ECO:0007669"/>
    <property type="project" value="TreeGrafter"/>
</dbReference>
<dbReference type="PANTHER" id="PTHR43272:SF33">
    <property type="entry name" value="AMP-BINDING DOMAIN-CONTAINING PROTEIN-RELATED"/>
    <property type="match status" value="1"/>
</dbReference>
<proteinExistence type="predicted"/>
<keyword evidence="5" id="KW-0863">Zinc-finger</keyword>
<feature type="transmembrane region" description="Helical" evidence="7">
    <location>
        <begin position="12"/>
        <end position="31"/>
    </location>
</feature>
<dbReference type="PROSITE" id="PS00455">
    <property type="entry name" value="AMP_BINDING"/>
    <property type="match status" value="1"/>
</dbReference>
<dbReference type="InterPro" id="IPR036249">
    <property type="entry name" value="Thioredoxin-like_sf"/>
</dbReference>
<dbReference type="InterPro" id="IPR020845">
    <property type="entry name" value="AMP-binding_CS"/>
</dbReference>
<dbReference type="InterPro" id="IPR042099">
    <property type="entry name" value="ANL_N_sf"/>
</dbReference>
<dbReference type="InterPro" id="IPR000873">
    <property type="entry name" value="AMP-dep_synth/lig_dom"/>
</dbReference>
<feature type="region of interest" description="Disordered" evidence="6">
    <location>
        <begin position="1092"/>
        <end position="1123"/>
    </location>
</feature>
<dbReference type="PROSITE" id="PS50119">
    <property type="entry name" value="ZF_BBOX"/>
    <property type="match status" value="1"/>
</dbReference>
<comment type="caution">
    <text evidence="10">The sequence shown here is derived from an EMBL/GenBank/DDBJ whole genome shotgun (WGS) entry which is preliminary data.</text>
</comment>